<dbReference type="KEGG" id="lamb:KBB96_03330"/>
<dbReference type="InterPro" id="IPR028082">
    <property type="entry name" value="Peripla_BP_I"/>
</dbReference>
<dbReference type="EMBL" id="CP073100">
    <property type="protein sequence ID" value="QUE51927.1"/>
    <property type="molecule type" value="Genomic_DNA"/>
</dbReference>
<dbReference type="InterPro" id="IPR046335">
    <property type="entry name" value="LacI/GalR-like_sensor"/>
</dbReference>
<dbReference type="SUPFAM" id="SSF53822">
    <property type="entry name" value="Periplasmic binding protein-like I"/>
    <property type="match status" value="1"/>
</dbReference>
<keyword evidence="2 5" id="KW-0238">DNA-binding</keyword>
<sequence>MSEPQKYVTLKDLADFCGVTPTTVSLALRNHPRISESTKEKVHEAALRLGYRRHPMVSALMTTLHRSRMTAEAVPLAAVYAHEEKHVGSHPFHRVILEGMTSRADELGFRLDSFFLGEKGMTAKRVSEILSARGIRGIIVPPLPIAAGHLSIDWNLFSAIAIGYSMHRPQLHRVCPDQYAAILLALKQVIRSGYSRPGLLLNARSDVRTRRLWSSGFYGHEFRRGVHEMIPALECDEIRESNLMLWFNRHRPDVIISSDLKVLRALHQAGLNVPGDVGLVSLAGPDKEMKIAGTNQNPHMLGAVAVERLSQLIYYNEIGSPETPQVILIPPIWCPGTSIEARRGTGLAEEEPG</sequence>
<evidence type="ECO:0000256" key="2">
    <source>
        <dbReference type="ARBA" id="ARBA00023125"/>
    </source>
</evidence>
<dbReference type="PROSITE" id="PS50932">
    <property type="entry name" value="HTH_LACI_2"/>
    <property type="match status" value="1"/>
</dbReference>
<keyword evidence="6" id="KW-1185">Reference proteome</keyword>
<dbReference type="CDD" id="cd01392">
    <property type="entry name" value="HTH_LacI"/>
    <property type="match status" value="1"/>
</dbReference>
<evidence type="ECO:0000313" key="5">
    <source>
        <dbReference type="EMBL" id="QUE51927.1"/>
    </source>
</evidence>
<dbReference type="GO" id="GO:0003700">
    <property type="term" value="F:DNA-binding transcription factor activity"/>
    <property type="evidence" value="ECO:0007669"/>
    <property type="project" value="TreeGrafter"/>
</dbReference>
<keyword evidence="3" id="KW-0804">Transcription</keyword>
<reference evidence="5" key="1">
    <citation type="submission" date="2021-04" db="EMBL/GenBank/DDBJ databases">
        <title>Luteolibacter sp. 32A isolated from the skin of an Anderson's salamander (Ambystoma andersonii).</title>
        <authorList>
            <person name="Spergser J."/>
            <person name="Busse H.-J."/>
        </authorList>
    </citation>
    <scope>NUCLEOTIDE SEQUENCE</scope>
    <source>
        <strain evidence="5">32A</strain>
    </source>
</reference>
<evidence type="ECO:0000313" key="6">
    <source>
        <dbReference type="Proteomes" id="UP000676169"/>
    </source>
</evidence>
<dbReference type="InterPro" id="IPR010982">
    <property type="entry name" value="Lambda_DNA-bd_dom_sf"/>
</dbReference>
<dbReference type="InterPro" id="IPR000843">
    <property type="entry name" value="HTH_LacI"/>
</dbReference>
<gene>
    <name evidence="5" type="ORF">KBB96_03330</name>
</gene>
<feature type="domain" description="HTH lacI-type" evidence="4">
    <location>
        <begin position="8"/>
        <end position="62"/>
    </location>
</feature>
<dbReference type="Proteomes" id="UP000676169">
    <property type="component" value="Chromosome"/>
</dbReference>
<protein>
    <submittedName>
        <fullName evidence="5">LacI family DNA-binding transcriptional regulator</fullName>
    </submittedName>
</protein>
<dbReference type="Gene3D" id="1.10.260.40">
    <property type="entry name" value="lambda repressor-like DNA-binding domains"/>
    <property type="match status" value="1"/>
</dbReference>
<keyword evidence="1" id="KW-0805">Transcription regulation</keyword>
<dbReference type="Pfam" id="PF00356">
    <property type="entry name" value="LacI"/>
    <property type="match status" value="1"/>
</dbReference>
<proteinExistence type="predicted"/>
<dbReference type="Gene3D" id="3.40.50.2300">
    <property type="match status" value="2"/>
</dbReference>
<evidence type="ECO:0000259" key="4">
    <source>
        <dbReference type="PROSITE" id="PS50932"/>
    </source>
</evidence>
<name>A0A975PG12_9BACT</name>
<dbReference type="SUPFAM" id="SSF47413">
    <property type="entry name" value="lambda repressor-like DNA-binding domains"/>
    <property type="match status" value="1"/>
</dbReference>
<evidence type="ECO:0000256" key="1">
    <source>
        <dbReference type="ARBA" id="ARBA00023015"/>
    </source>
</evidence>
<dbReference type="AlphaFoldDB" id="A0A975PG12"/>
<organism evidence="5 6">
    <name type="scientific">Luteolibacter ambystomatis</name>
    <dbReference type="NCBI Taxonomy" id="2824561"/>
    <lineage>
        <taxon>Bacteria</taxon>
        <taxon>Pseudomonadati</taxon>
        <taxon>Verrucomicrobiota</taxon>
        <taxon>Verrucomicrobiia</taxon>
        <taxon>Verrucomicrobiales</taxon>
        <taxon>Verrucomicrobiaceae</taxon>
        <taxon>Luteolibacter</taxon>
    </lineage>
</organism>
<evidence type="ECO:0000256" key="3">
    <source>
        <dbReference type="ARBA" id="ARBA00023163"/>
    </source>
</evidence>
<dbReference type="RefSeq" id="WP_211632234.1">
    <property type="nucleotide sequence ID" value="NZ_CP073100.1"/>
</dbReference>
<dbReference type="SMART" id="SM00354">
    <property type="entry name" value="HTH_LACI"/>
    <property type="match status" value="1"/>
</dbReference>
<accession>A0A975PG12</accession>
<dbReference type="Pfam" id="PF13377">
    <property type="entry name" value="Peripla_BP_3"/>
    <property type="match status" value="1"/>
</dbReference>
<dbReference type="PANTHER" id="PTHR30146">
    <property type="entry name" value="LACI-RELATED TRANSCRIPTIONAL REPRESSOR"/>
    <property type="match status" value="1"/>
</dbReference>
<dbReference type="GO" id="GO:0000976">
    <property type="term" value="F:transcription cis-regulatory region binding"/>
    <property type="evidence" value="ECO:0007669"/>
    <property type="project" value="TreeGrafter"/>
</dbReference>
<dbReference type="PANTHER" id="PTHR30146:SF109">
    <property type="entry name" value="HTH-TYPE TRANSCRIPTIONAL REGULATOR GALS"/>
    <property type="match status" value="1"/>
</dbReference>